<dbReference type="SMART" id="SM00460">
    <property type="entry name" value="TGc"/>
    <property type="match status" value="1"/>
</dbReference>
<dbReference type="PATRIC" id="fig|1076.23.peg.3323"/>
<reference evidence="2 3" key="1">
    <citation type="submission" date="2014-11" db="EMBL/GenBank/DDBJ databases">
        <title>Genomics and ecophysiology of heterotrophic nitrogen fixing bacteria isolated from estuarine surface water.</title>
        <authorList>
            <person name="Bentzon-Tilia M."/>
            <person name="Severin I."/>
            <person name="Hansen L.H."/>
            <person name="Riemann L."/>
        </authorList>
    </citation>
    <scope>NUCLEOTIDE SEQUENCE [LARGE SCALE GENOMIC DNA]</scope>
    <source>
        <strain evidence="2 3">BAL398</strain>
    </source>
</reference>
<sequence>MKIAIKSELVYSFAPSTQIIASLEASHTDDQTIVSEKLVFDPPAELLRDISPAGDRSIRACLSGEVAIRYDAVVENRLRQLLPASGQQHVWSELPHDVLPFLLPSRFCPSDKFMRFAQREFASAGDGVARVMAILNWISRNIDYVAGVSDAETTAERTFVDRAGVCRDFTHLGITLTRALGIPARAVSAYALDLNPPDFHAVFEVYLDNSWWLIDPTRLAPVAGIVRIGNGRDASDIAFLTSDKQCQVLRQSISVTAAA</sequence>
<dbReference type="Gene3D" id="2.60.40.2250">
    <property type="match status" value="1"/>
</dbReference>
<evidence type="ECO:0000313" key="2">
    <source>
        <dbReference type="EMBL" id="KIZ41279.1"/>
    </source>
</evidence>
<name>A0A0D7EKC5_RHOPL</name>
<dbReference type="AlphaFoldDB" id="A0A0D7EKC5"/>
<accession>A0A0D7EKC5</accession>
<dbReference type="Proteomes" id="UP000032515">
    <property type="component" value="Unassembled WGS sequence"/>
</dbReference>
<dbReference type="SUPFAM" id="SSF54001">
    <property type="entry name" value="Cysteine proteinases"/>
    <property type="match status" value="1"/>
</dbReference>
<dbReference type="InterPro" id="IPR038765">
    <property type="entry name" value="Papain-like_cys_pep_sf"/>
</dbReference>
<dbReference type="OrthoDB" id="5438043at2"/>
<feature type="domain" description="Transglutaminase-like" evidence="1">
    <location>
        <begin position="158"/>
        <end position="218"/>
    </location>
</feature>
<dbReference type="RefSeq" id="WP_044412754.1">
    <property type="nucleotide sequence ID" value="NZ_JXXE01000307.1"/>
</dbReference>
<evidence type="ECO:0000259" key="1">
    <source>
        <dbReference type="SMART" id="SM00460"/>
    </source>
</evidence>
<dbReference type="EMBL" id="JXXE01000307">
    <property type="protein sequence ID" value="KIZ41279.1"/>
    <property type="molecule type" value="Genomic_DNA"/>
</dbReference>
<comment type="caution">
    <text evidence="2">The sequence shown here is derived from an EMBL/GenBank/DDBJ whole genome shotgun (WGS) entry which is preliminary data.</text>
</comment>
<dbReference type="PANTHER" id="PTHR33490">
    <property type="entry name" value="BLR5614 PROTEIN-RELATED"/>
    <property type="match status" value="1"/>
</dbReference>
<dbReference type="Gene3D" id="3.10.620.30">
    <property type="match status" value="1"/>
</dbReference>
<dbReference type="InterPro" id="IPR002931">
    <property type="entry name" value="Transglutaminase-like"/>
</dbReference>
<gene>
    <name evidence="2" type="ORF">OO17_15595</name>
</gene>
<proteinExistence type="predicted"/>
<dbReference type="PANTHER" id="PTHR33490:SF12">
    <property type="entry name" value="BLL5557 PROTEIN"/>
    <property type="match status" value="1"/>
</dbReference>
<protein>
    <submittedName>
        <fullName evidence="2">Transglutaminase</fullName>
    </submittedName>
</protein>
<organism evidence="2 3">
    <name type="scientific">Rhodopseudomonas palustris</name>
    <dbReference type="NCBI Taxonomy" id="1076"/>
    <lineage>
        <taxon>Bacteria</taxon>
        <taxon>Pseudomonadati</taxon>
        <taxon>Pseudomonadota</taxon>
        <taxon>Alphaproteobacteria</taxon>
        <taxon>Hyphomicrobiales</taxon>
        <taxon>Nitrobacteraceae</taxon>
        <taxon>Rhodopseudomonas</taxon>
    </lineage>
</organism>
<dbReference type="Pfam" id="PF01841">
    <property type="entry name" value="Transglut_core"/>
    <property type="match status" value="1"/>
</dbReference>
<evidence type="ECO:0000313" key="3">
    <source>
        <dbReference type="Proteomes" id="UP000032515"/>
    </source>
</evidence>